<evidence type="ECO:0000313" key="12">
    <source>
        <dbReference type="EMBL" id="OQW53378.1"/>
    </source>
</evidence>
<evidence type="ECO:0000256" key="2">
    <source>
        <dbReference type="ARBA" id="ARBA00022490"/>
    </source>
</evidence>
<evidence type="ECO:0000313" key="13">
    <source>
        <dbReference type="Proteomes" id="UP000192872"/>
    </source>
</evidence>
<comment type="function">
    <text evidence="9">Site-specific tyrosine recombinase, which acts by catalyzing the cutting and rejoining of the recombining DNA molecules. The XerC-XerD complex is essential to convert dimers of the bacterial chromosome into monomers to permit their segregation at cell division. It also contributes to the segregational stability of plasmids.</text>
</comment>
<comment type="subunit">
    <text evidence="9">Forms a cyclic heterotetrameric complex composed of two molecules of XerC and two molecules of XerD.</text>
</comment>
<feature type="domain" description="Core-binding (CB)" evidence="11">
    <location>
        <begin position="12"/>
        <end position="103"/>
    </location>
</feature>
<evidence type="ECO:0000259" key="11">
    <source>
        <dbReference type="PROSITE" id="PS51900"/>
    </source>
</evidence>
<dbReference type="GO" id="GO:0003677">
    <property type="term" value="F:DNA binding"/>
    <property type="evidence" value="ECO:0007669"/>
    <property type="project" value="UniProtKB-UniRule"/>
</dbReference>
<gene>
    <name evidence="9" type="primary">xerC</name>
    <name evidence="12" type="ORF">A4S15_05135</name>
</gene>
<accession>A0A1W9I0X4</accession>
<comment type="similarity">
    <text evidence="9">Belongs to the 'phage' integrase family. XerC subfamily.</text>
</comment>
<keyword evidence="5 9" id="KW-0229">DNA integration</keyword>
<reference evidence="12 13" key="1">
    <citation type="journal article" date="2017" name="Water Res.">
        <title>Comammox in drinking water systems.</title>
        <authorList>
            <person name="Wang Y."/>
            <person name="Ma L."/>
            <person name="Mao Y."/>
            <person name="Jiang X."/>
            <person name="Xia Y."/>
            <person name="Yu K."/>
            <person name="Li B."/>
            <person name="Zhang T."/>
        </authorList>
    </citation>
    <scope>NUCLEOTIDE SEQUENCE [LARGE SCALE GENOMIC DNA]</scope>
    <source>
        <strain evidence="12">SG_bin8</strain>
    </source>
</reference>
<evidence type="ECO:0000256" key="1">
    <source>
        <dbReference type="ARBA" id="ARBA00004496"/>
    </source>
</evidence>
<proteinExistence type="inferred from homology"/>
<dbReference type="RefSeq" id="WP_376800272.1">
    <property type="nucleotide sequence ID" value="NZ_DBNB01000037.1"/>
</dbReference>
<organism evidence="12 13">
    <name type="scientific">Candidatus Raskinella chloraquaticus</name>
    <dbReference type="NCBI Taxonomy" id="1951219"/>
    <lineage>
        <taxon>Bacteria</taxon>
        <taxon>Pseudomonadati</taxon>
        <taxon>Pseudomonadota</taxon>
        <taxon>Alphaproteobacteria</taxon>
        <taxon>Hyphomicrobiales</taxon>
        <taxon>Phreatobacteraceae</taxon>
        <taxon>Candidatus Raskinella</taxon>
    </lineage>
</organism>
<feature type="active site" evidence="9">
    <location>
        <position position="168"/>
    </location>
</feature>
<evidence type="ECO:0000256" key="8">
    <source>
        <dbReference type="ARBA" id="ARBA00023306"/>
    </source>
</evidence>
<dbReference type="PANTHER" id="PTHR30349:SF90">
    <property type="entry name" value="TYROSINE RECOMBINASE XERD"/>
    <property type="match status" value="1"/>
</dbReference>
<sequence length="317" mass="34036">MVHVSPALPVDRDVADALHQWLRCLMGERRLAAATHQAYASDLRMFLTFLARHCGGPVTLAMLAGLSAGDLRGFLAERRRSGVVARSIARQLAAIRSFQRHLAYAGRADLSAISLIRSPRLGKNLPRPIAVPSARALVAGDSLDDNASPWIRARDVAVLTLLYGGGLRISEALAITGRDDGARATTLRIHGKGGKARMIPLLPVINQAVAAYLALCPFVLAPDDVIFRGARGGPLKARLVQYAVERARFSLGLDASATPHALRHSFASHLLARGGDLRAIQELLGHASLSTTQIYTDVDSAHLLASYESAHPRARRA</sequence>
<feature type="active site" evidence="9">
    <location>
        <position position="192"/>
    </location>
</feature>
<feature type="active site" evidence="9">
    <location>
        <position position="263"/>
    </location>
</feature>
<dbReference type="GO" id="GO:0051301">
    <property type="term" value="P:cell division"/>
    <property type="evidence" value="ECO:0007669"/>
    <property type="project" value="UniProtKB-KW"/>
</dbReference>
<feature type="active site" evidence="9">
    <location>
        <position position="260"/>
    </location>
</feature>
<evidence type="ECO:0000256" key="7">
    <source>
        <dbReference type="ARBA" id="ARBA00023172"/>
    </source>
</evidence>
<dbReference type="InterPro" id="IPR010998">
    <property type="entry name" value="Integrase_recombinase_N"/>
</dbReference>
<feature type="domain" description="Tyr recombinase" evidence="10">
    <location>
        <begin position="124"/>
        <end position="308"/>
    </location>
</feature>
<dbReference type="GO" id="GO:0006313">
    <property type="term" value="P:DNA transposition"/>
    <property type="evidence" value="ECO:0007669"/>
    <property type="project" value="UniProtKB-UniRule"/>
</dbReference>
<evidence type="ECO:0000256" key="3">
    <source>
        <dbReference type="ARBA" id="ARBA00022618"/>
    </source>
</evidence>
<name>A0A1W9I0X4_9HYPH</name>
<keyword evidence="6 9" id="KW-0238">DNA-binding</keyword>
<keyword evidence="4 9" id="KW-0159">Chromosome partition</keyword>
<dbReference type="InterPro" id="IPR023009">
    <property type="entry name" value="Tyrosine_recombinase_XerC/XerD"/>
</dbReference>
<dbReference type="InterPro" id="IPR044068">
    <property type="entry name" value="CB"/>
</dbReference>
<dbReference type="AlphaFoldDB" id="A0A1W9I0X4"/>
<dbReference type="Gene3D" id="1.10.150.130">
    <property type="match status" value="1"/>
</dbReference>
<dbReference type="Proteomes" id="UP000192872">
    <property type="component" value="Unassembled WGS sequence"/>
</dbReference>
<keyword evidence="2 9" id="KW-0963">Cytoplasm</keyword>
<comment type="subcellular location">
    <subcellularLocation>
        <location evidence="1 9">Cytoplasm</location>
    </subcellularLocation>
</comment>
<dbReference type="Gene3D" id="1.10.443.10">
    <property type="entry name" value="Intergrase catalytic core"/>
    <property type="match status" value="1"/>
</dbReference>
<dbReference type="SUPFAM" id="SSF47823">
    <property type="entry name" value="lambda integrase-like, N-terminal domain"/>
    <property type="match status" value="1"/>
</dbReference>
<evidence type="ECO:0000256" key="6">
    <source>
        <dbReference type="ARBA" id="ARBA00023125"/>
    </source>
</evidence>
<protein>
    <recommendedName>
        <fullName evidence="9">Tyrosine recombinase XerC</fullName>
    </recommendedName>
</protein>
<dbReference type="InterPro" id="IPR004107">
    <property type="entry name" value="Integrase_SAM-like_N"/>
</dbReference>
<dbReference type="GO" id="GO:0005737">
    <property type="term" value="C:cytoplasm"/>
    <property type="evidence" value="ECO:0007669"/>
    <property type="project" value="UniProtKB-SubCell"/>
</dbReference>
<dbReference type="InterPro" id="IPR011010">
    <property type="entry name" value="DNA_brk_join_enz"/>
</dbReference>
<comment type="caution">
    <text evidence="12">The sequence shown here is derived from an EMBL/GenBank/DDBJ whole genome shotgun (WGS) entry which is preliminary data.</text>
</comment>
<dbReference type="Pfam" id="PF00589">
    <property type="entry name" value="Phage_integrase"/>
    <property type="match status" value="1"/>
</dbReference>
<keyword evidence="3 9" id="KW-0132">Cell division</keyword>
<feature type="active site" description="O-(3'-phospho-DNA)-tyrosine intermediate" evidence="9">
    <location>
        <position position="295"/>
    </location>
</feature>
<dbReference type="InterPro" id="IPR050090">
    <property type="entry name" value="Tyrosine_recombinase_XerCD"/>
</dbReference>
<dbReference type="InterPro" id="IPR013762">
    <property type="entry name" value="Integrase-like_cat_sf"/>
</dbReference>
<evidence type="ECO:0000256" key="4">
    <source>
        <dbReference type="ARBA" id="ARBA00022829"/>
    </source>
</evidence>
<dbReference type="HAMAP" id="MF_01808">
    <property type="entry name" value="Recomb_XerC_XerD"/>
    <property type="match status" value="1"/>
</dbReference>
<dbReference type="SUPFAM" id="SSF56349">
    <property type="entry name" value="DNA breaking-rejoining enzymes"/>
    <property type="match status" value="1"/>
</dbReference>
<feature type="active site" evidence="9">
    <location>
        <position position="286"/>
    </location>
</feature>
<dbReference type="GO" id="GO:0007059">
    <property type="term" value="P:chromosome segregation"/>
    <property type="evidence" value="ECO:0007669"/>
    <property type="project" value="UniProtKB-UniRule"/>
</dbReference>
<dbReference type="PROSITE" id="PS51900">
    <property type="entry name" value="CB"/>
    <property type="match status" value="1"/>
</dbReference>
<evidence type="ECO:0000259" key="10">
    <source>
        <dbReference type="PROSITE" id="PS51898"/>
    </source>
</evidence>
<dbReference type="PANTHER" id="PTHR30349">
    <property type="entry name" value="PHAGE INTEGRASE-RELATED"/>
    <property type="match status" value="1"/>
</dbReference>
<dbReference type="GO" id="GO:0009037">
    <property type="term" value="F:tyrosine-based site-specific recombinase activity"/>
    <property type="evidence" value="ECO:0007669"/>
    <property type="project" value="UniProtKB-UniRule"/>
</dbReference>
<keyword evidence="8 9" id="KW-0131">Cell cycle</keyword>
<dbReference type="InterPro" id="IPR002104">
    <property type="entry name" value="Integrase_catalytic"/>
</dbReference>
<dbReference type="STRING" id="1827387.A4S15_05135"/>
<evidence type="ECO:0000256" key="9">
    <source>
        <dbReference type="HAMAP-Rule" id="MF_01808"/>
    </source>
</evidence>
<keyword evidence="7 9" id="KW-0233">DNA recombination</keyword>
<dbReference type="EMBL" id="LWDL01000009">
    <property type="protein sequence ID" value="OQW53378.1"/>
    <property type="molecule type" value="Genomic_DNA"/>
</dbReference>
<dbReference type="PROSITE" id="PS51898">
    <property type="entry name" value="TYR_RECOMBINASE"/>
    <property type="match status" value="1"/>
</dbReference>
<dbReference type="Pfam" id="PF02899">
    <property type="entry name" value="Phage_int_SAM_1"/>
    <property type="match status" value="1"/>
</dbReference>
<evidence type="ECO:0000256" key="5">
    <source>
        <dbReference type="ARBA" id="ARBA00022908"/>
    </source>
</evidence>